<dbReference type="Proteomes" id="UP000092730">
    <property type="component" value="Chromosome 6"/>
</dbReference>
<reference evidence="1" key="3">
    <citation type="submission" date="2014-01" db="EMBL/GenBank/DDBJ databases">
        <title>Evolution of pathogenesis and genome organization in the Tremellales.</title>
        <authorList>
            <person name="Cuomo C."/>
            <person name="Litvintseva A."/>
            <person name="Heitman J."/>
            <person name="Chen Y."/>
            <person name="Sun S."/>
            <person name="Springer D."/>
            <person name="Dromer F."/>
            <person name="Young S."/>
            <person name="Zeng Q."/>
            <person name="Chapman S."/>
            <person name="Gujja S."/>
            <person name="Saif S."/>
            <person name="Birren B."/>
        </authorList>
    </citation>
    <scope>NUCLEOTIDE SEQUENCE</scope>
    <source>
        <strain evidence="1">CBS 10118</strain>
    </source>
</reference>
<name>A0A1B9FYL6_9TREE</name>
<gene>
    <name evidence="1" type="ORF">I302_06840</name>
    <name evidence="2" type="ORF">I302_107419</name>
</gene>
<accession>A0A1B9FYL6</accession>
<organism evidence="1">
    <name type="scientific">Kwoniella bestiolae CBS 10118</name>
    <dbReference type="NCBI Taxonomy" id="1296100"/>
    <lineage>
        <taxon>Eukaryota</taxon>
        <taxon>Fungi</taxon>
        <taxon>Dikarya</taxon>
        <taxon>Basidiomycota</taxon>
        <taxon>Agaricomycotina</taxon>
        <taxon>Tremellomycetes</taxon>
        <taxon>Tremellales</taxon>
        <taxon>Cryptococcaceae</taxon>
        <taxon>Kwoniella</taxon>
    </lineage>
</organism>
<dbReference type="RefSeq" id="XP_019044925.1">
    <property type="nucleotide sequence ID" value="XM_019193448.1"/>
</dbReference>
<evidence type="ECO:0000313" key="3">
    <source>
        <dbReference type="Proteomes" id="UP000092730"/>
    </source>
</evidence>
<sequence>MAASPRSRVMSTGKNGLHITDQDGYATVGPVLPPRWILFDAHNHIKVHYDIAATTLHGKGWQFIANFTDTITRLITSYVKSIIADSHSEEDADMALALRKVFPVDGVHLPKPTGPRSISNPNTFRMV</sequence>
<dbReference type="EMBL" id="CP144546">
    <property type="protein sequence ID" value="WVW85381.1"/>
    <property type="molecule type" value="Genomic_DNA"/>
</dbReference>
<keyword evidence="3" id="KW-1185">Reference proteome</keyword>
<dbReference type="GeneID" id="30211239"/>
<dbReference type="EMBL" id="KI894023">
    <property type="protein sequence ID" value="OCF23855.1"/>
    <property type="molecule type" value="Genomic_DNA"/>
</dbReference>
<evidence type="ECO:0000313" key="2">
    <source>
        <dbReference type="EMBL" id="WVW85381.1"/>
    </source>
</evidence>
<dbReference type="VEuPathDB" id="FungiDB:I302_06840"/>
<protein>
    <submittedName>
        <fullName evidence="1">Uncharacterized protein</fullName>
    </submittedName>
</protein>
<reference evidence="2" key="4">
    <citation type="submission" date="2024-02" db="EMBL/GenBank/DDBJ databases">
        <title>Comparative genomics of Cryptococcus and Kwoniella reveals pathogenesis evolution and contrasting modes of karyotype evolution via chromosome fusion or intercentromeric recombination.</title>
        <authorList>
            <person name="Coelho M.A."/>
            <person name="David-Palma M."/>
            <person name="Shea T."/>
            <person name="Bowers K."/>
            <person name="McGinley-Smith S."/>
            <person name="Mohammad A.W."/>
            <person name="Gnirke A."/>
            <person name="Yurkov A.M."/>
            <person name="Nowrousian M."/>
            <person name="Sun S."/>
            <person name="Cuomo C.A."/>
            <person name="Heitman J."/>
        </authorList>
    </citation>
    <scope>NUCLEOTIDE SEQUENCE</scope>
    <source>
        <strain evidence="2">CBS 10118</strain>
    </source>
</reference>
<proteinExistence type="predicted"/>
<dbReference type="AlphaFoldDB" id="A0A1B9FYL6"/>
<reference evidence="1" key="1">
    <citation type="submission" date="2013-07" db="EMBL/GenBank/DDBJ databases">
        <title>The Genome Sequence of Cryptococcus bestiolae CBS10118.</title>
        <authorList>
            <consortium name="The Broad Institute Genome Sequencing Platform"/>
            <person name="Cuomo C."/>
            <person name="Litvintseva A."/>
            <person name="Chen Y."/>
            <person name="Heitman J."/>
            <person name="Sun S."/>
            <person name="Springer D."/>
            <person name="Dromer F."/>
            <person name="Young S.K."/>
            <person name="Zeng Q."/>
            <person name="Gargeya S."/>
            <person name="Fitzgerald M."/>
            <person name="Abouelleil A."/>
            <person name="Alvarado L."/>
            <person name="Berlin A.M."/>
            <person name="Chapman S.B."/>
            <person name="Dewar J."/>
            <person name="Goldberg J."/>
            <person name="Griggs A."/>
            <person name="Gujja S."/>
            <person name="Hansen M."/>
            <person name="Howarth C."/>
            <person name="Imamovic A."/>
            <person name="Larimer J."/>
            <person name="McCowan C."/>
            <person name="Murphy C."/>
            <person name="Pearson M."/>
            <person name="Priest M."/>
            <person name="Roberts A."/>
            <person name="Saif S."/>
            <person name="Shea T."/>
            <person name="Sykes S."/>
            <person name="Wortman J."/>
            <person name="Nusbaum C."/>
            <person name="Birren B."/>
        </authorList>
    </citation>
    <scope>NUCLEOTIDE SEQUENCE [LARGE SCALE GENOMIC DNA]</scope>
    <source>
        <strain evidence="1">CBS 10118</strain>
    </source>
</reference>
<dbReference type="KEGG" id="kbi:30211239"/>
<reference evidence="2" key="2">
    <citation type="submission" date="2013-07" db="EMBL/GenBank/DDBJ databases">
        <authorList>
            <consortium name="The Broad Institute Genome Sequencing Platform"/>
            <person name="Cuomo C."/>
            <person name="Litvintseva A."/>
            <person name="Chen Y."/>
            <person name="Heitman J."/>
            <person name="Sun S."/>
            <person name="Springer D."/>
            <person name="Dromer F."/>
            <person name="Young S.K."/>
            <person name="Zeng Q."/>
            <person name="Gargeya S."/>
            <person name="Fitzgerald M."/>
            <person name="Abouelleil A."/>
            <person name="Alvarado L."/>
            <person name="Berlin A.M."/>
            <person name="Chapman S.B."/>
            <person name="Dewar J."/>
            <person name="Goldberg J."/>
            <person name="Griggs A."/>
            <person name="Gujja S."/>
            <person name="Hansen M."/>
            <person name="Howarth C."/>
            <person name="Imamovic A."/>
            <person name="Larimer J."/>
            <person name="McCowan C."/>
            <person name="Murphy C."/>
            <person name="Pearson M."/>
            <person name="Priest M."/>
            <person name="Roberts A."/>
            <person name="Saif S."/>
            <person name="Shea T."/>
            <person name="Sykes S."/>
            <person name="Wortman J."/>
            <person name="Nusbaum C."/>
            <person name="Birren B."/>
        </authorList>
    </citation>
    <scope>NUCLEOTIDE SEQUENCE</scope>
    <source>
        <strain evidence="2">CBS 10118</strain>
    </source>
</reference>
<evidence type="ECO:0000313" key="1">
    <source>
        <dbReference type="EMBL" id="OCF23855.1"/>
    </source>
</evidence>